<dbReference type="InterPro" id="IPR036563">
    <property type="entry name" value="MoaE_sf"/>
</dbReference>
<keyword evidence="5" id="KW-0501">Molybdenum cofactor biosynthesis</keyword>
<dbReference type="InterPro" id="IPR003448">
    <property type="entry name" value="Mopterin_biosynth_MoaE"/>
</dbReference>
<evidence type="ECO:0000256" key="10">
    <source>
        <dbReference type="ARBA" id="ARBA00030781"/>
    </source>
</evidence>
<dbReference type="EMBL" id="JAVUPU010000002">
    <property type="protein sequence ID" value="MDT9598417.1"/>
    <property type="molecule type" value="Genomic_DNA"/>
</dbReference>
<comment type="catalytic activity">
    <reaction evidence="12">
        <text>2 [molybdopterin-synthase sulfur-carrier protein]-C-terminal-Gly-aminoethanethioate + cyclic pyranopterin phosphate + H2O = molybdopterin + 2 [molybdopterin-synthase sulfur-carrier protein]-C-terminal Gly-Gly + 2 H(+)</text>
        <dbReference type="Rhea" id="RHEA:26333"/>
        <dbReference type="Rhea" id="RHEA-COMP:12202"/>
        <dbReference type="Rhea" id="RHEA-COMP:19907"/>
        <dbReference type="ChEBI" id="CHEBI:15377"/>
        <dbReference type="ChEBI" id="CHEBI:15378"/>
        <dbReference type="ChEBI" id="CHEBI:58698"/>
        <dbReference type="ChEBI" id="CHEBI:59648"/>
        <dbReference type="ChEBI" id="CHEBI:90778"/>
        <dbReference type="ChEBI" id="CHEBI:232372"/>
        <dbReference type="EC" id="2.8.1.12"/>
    </reaction>
</comment>
<dbReference type="SUPFAM" id="SSF54690">
    <property type="entry name" value="Molybdopterin synthase subunit MoaE"/>
    <property type="match status" value="1"/>
</dbReference>
<evidence type="ECO:0000256" key="7">
    <source>
        <dbReference type="ARBA" id="ARBA00026066"/>
    </source>
</evidence>
<gene>
    <name evidence="13" type="ORF">RQX22_05585</name>
</gene>
<keyword evidence="14" id="KW-1185">Reference proteome</keyword>
<dbReference type="RefSeq" id="WP_315724418.1">
    <property type="nucleotide sequence ID" value="NZ_JAVUPU010000002.1"/>
</dbReference>
<sequence>MIDIRIQAGDFDPGRQLGRLEELGRAAVSGFVAMVEAAEDVTEILVEHHPVLAKNALRRIAEETERNWPLAGIILIHRHGRLRRGERLAFAAVAASDPRHALDGCCFLVDALRSRALFWRKELAADGSGRWMEP</sequence>
<organism evidence="13 14">
    <name type="scientific">Sphingosinicella rhizophila</name>
    <dbReference type="NCBI Taxonomy" id="3050082"/>
    <lineage>
        <taxon>Bacteria</taxon>
        <taxon>Pseudomonadati</taxon>
        <taxon>Pseudomonadota</taxon>
        <taxon>Alphaproteobacteria</taxon>
        <taxon>Sphingomonadales</taxon>
        <taxon>Sphingosinicellaceae</taxon>
        <taxon>Sphingosinicella</taxon>
    </lineage>
</organism>
<evidence type="ECO:0000256" key="2">
    <source>
        <dbReference type="ARBA" id="ARBA00005426"/>
    </source>
</evidence>
<evidence type="ECO:0000256" key="6">
    <source>
        <dbReference type="ARBA" id="ARBA00025448"/>
    </source>
</evidence>
<reference evidence="13 14" key="1">
    <citation type="submission" date="2023-05" db="EMBL/GenBank/DDBJ databases">
        <authorList>
            <person name="Guo Y."/>
        </authorList>
    </citation>
    <scope>NUCLEOTIDE SEQUENCE [LARGE SCALE GENOMIC DNA]</scope>
    <source>
        <strain evidence="13 14">GR2756</strain>
    </source>
</reference>
<evidence type="ECO:0000256" key="11">
    <source>
        <dbReference type="ARBA" id="ARBA00032474"/>
    </source>
</evidence>
<comment type="caution">
    <text evidence="13">The sequence shown here is derived from an EMBL/GenBank/DDBJ whole genome shotgun (WGS) entry which is preliminary data.</text>
</comment>
<evidence type="ECO:0000256" key="8">
    <source>
        <dbReference type="ARBA" id="ARBA00029745"/>
    </source>
</evidence>
<accession>A0ABU3Q4T2</accession>
<dbReference type="PANTHER" id="PTHR23404">
    <property type="entry name" value="MOLYBDOPTERIN SYNTHASE RELATED"/>
    <property type="match status" value="1"/>
</dbReference>
<evidence type="ECO:0000256" key="4">
    <source>
        <dbReference type="ARBA" id="ARBA00013858"/>
    </source>
</evidence>
<dbReference type="Gene3D" id="3.90.1170.40">
    <property type="entry name" value="Molybdopterin biosynthesis MoaE subunit"/>
    <property type="match status" value="1"/>
</dbReference>
<proteinExistence type="inferred from homology"/>
<comment type="pathway">
    <text evidence="1">Cofactor biosynthesis; molybdopterin biosynthesis.</text>
</comment>
<dbReference type="Proteomes" id="UP001259572">
    <property type="component" value="Unassembled WGS sequence"/>
</dbReference>
<comment type="subunit">
    <text evidence="7">Heterotetramer of 2 MoaD subunits and 2 MoaE subunits. Also stable as homodimer. The enzyme changes between these two forms during catalysis.</text>
</comment>
<evidence type="ECO:0000256" key="9">
    <source>
        <dbReference type="ARBA" id="ARBA00030407"/>
    </source>
</evidence>
<evidence type="ECO:0000256" key="5">
    <source>
        <dbReference type="ARBA" id="ARBA00023150"/>
    </source>
</evidence>
<evidence type="ECO:0000313" key="14">
    <source>
        <dbReference type="Proteomes" id="UP001259572"/>
    </source>
</evidence>
<evidence type="ECO:0000313" key="13">
    <source>
        <dbReference type="EMBL" id="MDT9598417.1"/>
    </source>
</evidence>
<evidence type="ECO:0000256" key="1">
    <source>
        <dbReference type="ARBA" id="ARBA00005046"/>
    </source>
</evidence>
<dbReference type="Pfam" id="PF02391">
    <property type="entry name" value="MoaE"/>
    <property type="match status" value="1"/>
</dbReference>
<name>A0ABU3Q4T2_9SPHN</name>
<comment type="function">
    <text evidence="6">Converts molybdopterin precursor Z into molybdopterin. This requires the incorporation of two sulfur atoms into precursor Z to generate a dithiolene group. The sulfur is provided by MoaD.</text>
</comment>
<evidence type="ECO:0000256" key="12">
    <source>
        <dbReference type="ARBA" id="ARBA00049878"/>
    </source>
</evidence>
<protein>
    <recommendedName>
        <fullName evidence="4">Molybdopterin synthase catalytic subunit</fullName>
        <ecNumber evidence="3">2.8.1.12</ecNumber>
    </recommendedName>
    <alternativeName>
        <fullName evidence="10">MPT synthase subunit 2</fullName>
    </alternativeName>
    <alternativeName>
        <fullName evidence="8">Molybdenum cofactor biosynthesis protein E</fullName>
    </alternativeName>
    <alternativeName>
        <fullName evidence="9">Molybdopterin-converting factor large subunit</fullName>
    </alternativeName>
    <alternativeName>
        <fullName evidence="11">Molybdopterin-converting factor subunit 2</fullName>
    </alternativeName>
</protein>
<comment type="similarity">
    <text evidence="2">Belongs to the MoaE family.</text>
</comment>
<evidence type="ECO:0000256" key="3">
    <source>
        <dbReference type="ARBA" id="ARBA00011950"/>
    </source>
</evidence>
<dbReference type="EC" id="2.8.1.12" evidence="3"/>